<dbReference type="GO" id="GO:0045087">
    <property type="term" value="P:innate immune response"/>
    <property type="evidence" value="ECO:0000318"/>
    <property type="project" value="GO_Central"/>
</dbReference>
<dbReference type="InterPro" id="IPR000315">
    <property type="entry name" value="Znf_B-box"/>
</dbReference>
<evidence type="ECO:0000313" key="10">
    <source>
        <dbReference type="Proteomes" id="UP000000539"/>
    </source>
</evidence>
<dbReference type="SMART" id="SM00184">
    <property type="entry name" value="RING"/>
    <property type="match status" value="1"/>
</dbReference>
<feature type="coiled-coil region" evidence="5">
    <location>
        <begin position="130"/>
        <end position="236"/>
    </location>
</feature>
<dbReference type="Gene3D" id="2.60.120.920">
    <property type="match status" value="1"/>
</dbReference>
<gene>
    <name evidence="9" type="primary">TRIM39.2</name>
</gene>
<protein>
    <submittedName>
        <fullName evidence="9">Tripartite motif containing 39.2, MHCB region</fullName>
    </submittedName>
</protein>
<keyword evidence="1" id="KW-0479">Metal-binding</keyword>
<dbReference type="GO" id="GO:0005737">
    <property type="term" value="C:cytoplasm"/>
    <property type="evidence" value="ECO:0000318"/>
    <property type="project" value="GO_Central"/>
</dbReference>
<dbReference type="InterPro" id="IPR003879">
    <property type="entry name" value="Butyrophylin_SPRY"/>
</dbReference>
<dbReference type="PANTHER" id="PTHR24103">
    <property type="entry name" value="E3 UBIQUITIN-PROTEIN LIGASE TRIM"/>
    <property type="match status" value="1"/>
</dbReference>
<dbReference type="Pfam" id="PF13765">
    <property type="entry name" value="PRY"/>
    <property type="match status" value="1"/>
</dbReference>
<dbReference type="PROSITE" id="PS50188">
    <property type="entry name" value="B302_SPRY"/>
    <property type="match status" value="1"/>
</dbReference>
<reference evidence="9" key="3">
    <citation type="submission" date="2025-09" db="UniProtKB">
        <authorList>
            <consortium name="Ensembl"/>
        </authorList>
    </citation>
    <scope>IDENTIFICATION</scope>
    <source>
        <strain evidence="9">broiler</strain>
    </source>
</reference>
<dbReference type="Proteomes" id="UP000000539">
    <property type="component" value="Chromosome 16"/>
</dbReference>
<dbReference type="PROSITE" id="PS50089">
    <property type="entry name" value="ZF_RING_2"/>
    <property type="match status" value="1"/>
</dbReference>
<proteinExistence type="predicted"/>
<feature type="domain" description="B30.2/SPRY" evidence="8">
    <location>
        <begin position="276"/>
        <end position="465"/>
    </location>
</feature>
<dbReference type="GO" id="GO:0008270">
    <property type="term" value="F:zinc ion binding"/>
    <property type="evidence" value="ECO:0007669"/>
    <property type="project" value="UniProtKB-KW"/>
</dbReference>
<dbReference type="Pfam" id="PF00622">
    <property type="entry name" value="SPRY"/>
    <property type="match status" value="1"/>
</dbReference>
<dbReference type="CDD" id="cd19762">
    <property type="entry name" value="Bbox2_TRIM7-like"/>
    <property type="match status" value="1"/>
</dbReference>
<dbReference type="SMART" id="SM00589">
    <property type="entry name" value="PRY"/>
    <property type="match status" value="1"/>
</dbReference>
<dbReference type="Pfam" id="PF15227">
    <property type="entry name" value="zf-C3HC4_4"/>
    <property type="match status" value="1"/>
</dbReference>
<accession>A0A8V0XI42</accession>
<dbReference type="SMART" id="SM00336">
    <property type="entry name" value="BBOX"/>
    <property type="match status" value="1"/>
</dbReference>
<dbReference type="AlphaFoldDB" id="A0A8V0XI42"/>
<dbReference type="SUPFAM" id="SSF57845">
    <property type="entry name" value="B-box zinc-binding domain"/>
    <property type="match status" value="1"/>
</dbReference>
<dbReference type="InterPro" id="IPR013320">
    <property type="entry name" value="ConA-like_dom_sf"/>
</dbReference>
<keyword evidence="3" id="KW-0862">Zinc</keyword>
<evidence type="ECO:0000259" key="7">
    <source>
        <dbReference type="PROSITE" id="PS50119"/>
    </source>
</evidence>
<feature type="domain" description="RING-type" evidence="6">
    <location>
        <begin position="16"/>
        <end position="57"/>
    </location>
</feature>
<dbReference type="PROSITE" id="PS00518">
    <property type="entry name" value="ZF_RING_1"/>
    <property type="match status" value="1"/>
</dbReference>
<dbReference type="InterPro" id="IPR001841">
    <property type="entry name" value="Znf_RING"/>
</dbReference>
<feature type="domain" description="B box-type" evidence="7">
    <location>
        <begin position="88"/>
        <end position="129"/>
    </location>
</feature>
<dbReference type="FunCoup" id="A0A8V0XI42">
    <property type="interactions" value="2"/>
</dbReference>
<evidence type="ECO:0000259" key="6">
    <source>
        <dbReference type="PROSITE" id="PS50089"/>
    </source>
</evidence>
<dbReference type="InterPro" id="IPR001870">
    <property type="entry name" value="B30.2/SPRY"/>
</dbReference>
<name>A0A8V0XI42_CHICK</name>
<evidence type="ECO:0000259" key="8">
    <source>
        <dbReference type="PROSITE" id="PS50188"/>
    </source>
</evidence>
<evidence type="ECO:0000256" key="1">
    <source>
        <dbReference type="ARBA" id="ARBA00022723"/>
    </source>
</evidence>
<dbReference type="Gene3D" id="3.30.160.60">
    <property type="entry name" value="Classic Zinc Finger"/>
    <property type="match status" value="1"/>
</dbReference>
<reference evidence="9" key="1">
    <citation type="submission" date="2020-11" db="EMBL/GenBank/DDBJ databases">
        <title>Gallus gallus (Chicken) genome, bGalGal1, GRCg7b, maternal haplotype autosomes + Z &amp; W.</title>
        <authorList>
            <person name="Warren W."/>
            <person name="Formenti G."/>
            <person name="Fedrigo O."/>
            <person name="Haase B."/>
            <person name="Mountcastle J."/>
            <person name="Balacco J."/>
            <person name="Tracey A."/>
            <person name="Schneider V."/>
            <person name="Okimoto R."/>
            <person name="Cheng H."/>
            <person name="Hawken R."/>
            <person name="Howe K."/>
            <person name="Jarvis E.D."/>
        </authorList>
    </citation>
    <scope>NUCLEOTIDE SEQUENCE [LARGE SCALE GENOMIC DNA]</scope>
    <source>
        <strain evidence="9">Broiler</strain>
    </source>
</reference>
<dbReference type="Ensembl" id="ENSGALT00010006414.1">
    <property type="protein sequence ID" value="ENSGALP00010003965.1"/>
    <property type="gene ID" value="ENSGALG00010002768.1"/>
</dbReference>
<dbReference type="PROSITE" id="PS50119">
    <property type="entry name" value="ZF_BBOX"/>
    <property type="match status" value="1"/>
</dbReference>
<evidence type="ECO:0000256" key="3">
    <source>
        <dbReference type="ARBA" id="ARBA00022833"/>
    </source>
</evidence>
<dbReference type="InterPro" id="IPR017907">
    <property type="entry name" value="Znf_RING_CS"/>
</dbReference>
<keyword evidence="2 4" id="KW-0863">Zinc-finger</keyword>
<dbReference type="InterPro" id="IPR043136">
    <property type="entry name" value="B30.2/SPRY_sf"/>
</dbReference>
<dbReference type="SMART" id="SM00449">
    <property type="entry name" value="SPRY"/>
    <property type="match status" value="1"/>
</dbReference>
<dbReference type="Gene3D" id="3.30.40.10">
    <property type="entry name" value="Zinc/RING finger domain, C3HC4 (zinc finger)"/>
    <property type="match status" value="1"/>
</dbReference>
<sequence>MDEDNPAESFQDEASCSLCLGFFQDPVSIHCGHNFCRACITRCWEEQEETFSCPRCKATATQRNLRPNRELAKIIEIAKRLSLRAPSAGERLCERHREVLKLFCEEDQVPICLVCRESHAHRLHAAVPIEEAVEEQKEKIQAHVQILKEKKEKLQGLKEAEEGKSLEFLEKVQQERQKVVLDIKELQQFVEQQERLLLGRLEKLDQEIVRRKEENLAKLLEEISSVSEQIRELEEKCQQPPCEFLQKTGNVVHPSRLENEKSQQAPEILPGAEENPASPPQKNTALKETLMQFRESLTLDPDTAHPRLVLSEDHRCVRWEEARHPVPDNPKRFDSSRCILGCQGFNAGRHYWEVEVGDGEAWAVGVAKESVERKGRISVKPEVGIWAVGQCGAQYQALTSPTSPITLHSAPKVIGIYLDYEAGRVAFFDANNEVPIFAYPPTSFGGERVLPLLCLGRGCRFTLSP</sequence>
<dbReference type="CDD" id="cd12888">
    <property type="entry name" value="SPRY_PRY_TRIM7_like"/>
    <property type="match status" value="1"/>
</dbReference>
<organism evidence="9 10">
    <name type="scientific">Gallus gallus</name>
    <name type="common">Chicken</name>
    <dbReference type="NCBI Taxonomy" id="9031"/>
    <lineage>
        <taxon>Eukaryota</taxon>
        <taxon>Metazoa</taxon>
        <taxon>Chordata</taxon>
        <taxon>Craniata</taxon>
        <taxon>Vertebrata</taxon>
        <taxon>Euteleostomi</taxon>
        <taxon>Archelosauria</taxon>
        <taxon>Archosauria</taxon>
        <taxon>Dinosauria</taxon>
        <taxon>Saurischia</taxon>
        <taxon>Theropoda</taxon>
        <taxon>Coelurosauria</taxon>
        <taxon>Aves</taxon>
        <taxon>Neognathae</taxon>
        <taxon>Galloanserae</taxon>
        <taxon>Galliformes</taxon>
        <taxon>Phasianidae</taxon>
        <taxon>Phasianinae</taxon>
        <taxon>Gallus</taxon>
    </lineage>
</organism>
<keyword evidence="10" id="KW-1185">Reference proteome</keyword>
<evidence type="ECO:0000313" key="9">
    <source>
        <dbReference type="Ensembl" id="ENSGALP00010003965.1"/>
    </source>
</evidence>
<dbReference type="SUPFAM" id="SSF57850">
    <property type="entry name" value="RING/U-box"/>
    <property type="match status" value="1"/>
</dbReference>
<dbReference type="GO" id="GO:0061630">
    <property type="term" value="F:ubiquitin protein ligase activity"/>
    <property type="evidence" value="ECO:0000318"/>
    <property type="project" value="GO_Central"/>
</dbReference>
<dbReference type="FunFam" id="2.60.120.920:FF:000004">
    <property type="entry name" value="Butyrophilin subfamily 1 member A1"/>
    <property type="match status" value="1"/>
</dbReference>
<keyword evidence="5" id="KW-0175">Coiled coil</keyword>
<dbReference type="PRINTS" id="PR01407">
    <property type="entry name" value="BUTYPHLNCDUF"/>
</dbReference>
<dbReference type="Pfam" id="PF00643">
    <property type="entry name" value="zf-B_box"/>
    <property type="match status" value="1"/>
</dbReference>
<evidence type="ECO:0000256" key="4">
    <source>
        <dbReference type="PROSITE-ProRule" id="PRU00024"/>
    </source>
</evidence>
<evidence type="ECO:0000256" key="2">
    <source>
        <dbReference type="ARBA" id="ARBA00022771"/>
    </source>
</evidence>
<dbReference type="InterPro" id="IPR003877">
    <property type="entry name" value="SPRY_dom"/>
</dbReference>
<dbReference type="SUPFAM" id="SSF49899">
    <property type="entry name" value="Concanavalin A-like lectins/glucanases"/>
    <property type="match status" value="1"/>
</dbReference>
<dbReference type="InterPro" id="IPR006574">
    <property type="entry name" value="PRY"/>
</dbReference>
<dbReference type="InterPro" id="IPR013083">
    <property type="entry name" value="Znf_RING/FYVE/PHD"/>
</dbReference>
<dbReference type="CDD" id="cd16594">
    <property type="entry name" value="RING-HC_TRIM7-like_C-IV"/>
    <property type="match status" value="1"/>
</dbReference>
<evidence type="ECO:0000256" key="5">
    <source>
        <dbReference type="SAM" id="Coils"/>
    </source>
</evidence>
<dbReference type="InterPro" id="IPR050143">
    <property type="entry name" value="TRIM/RBCC"/>
</dbReference>
<dbReference type="GeneTree" id="ENSGT00940000158668"/>
<reference evidence="9" key="2">
    <citation type="submission" date="2025-08" db="UniProtKB">
        <authorList>
            <consortium name="Ensembl"/>
        </authorList>
    </citation>
    <scope>IDENTIFICATION</scope>
    <source>
        <strain evidence="9">broiler</strain>
    </source>
</reference>
<dbReference type="OrthoDB" id="6270329at2759"/>